<organism evidence="2 3">
    <name type="scientific">Solibacillus kalamii</name>
    <dbReference type="NCBI Taxonomy" id="1748298"/>
    <lineage>
        <taxon>Bacteria</taxon>
        <taxon>Bacillati</taxon>
        <taxon>Bacillota</taxon>
        <taxon>Bacilli</taxon>
        <taxon>Bacillales</taxon>
        <taxon>Caryophanaceae</taxon>
        <taxon>Solibacillus</taxon>
    </lineage>
</organism>
<dbReference type="Proteomes" id="UP000196594">
    <property type="component" value="Unassembled WGS sequence"/>
</dbReference>
<name>A0ABX3ZHM1_9BACL</name>
<dbReference type="PROSITE" id="PS51186">
    <property type="entry name" value="GNAT"/>
    <property type="match status" value="1"/>
</dbReference>
<evidence type="ECO:0000313" key="2">
    <source>
        <dbReference type="EMBL" id="OUZ38986.1"/>
    </source>
</evidence>
<dbReference type="InterPro" id="IPR016181">
    <property type="entry name" value="Acyl_CoA_acyltransferase"/>
</dbReference>
<dbReference type="PANTHER" id="PTHR43415">
    <property type="entry name" value="SPERMIDINE N(1)-ACETYLTRANSFERASE"/>
    <property type="match status" value="1"/>
</dbReference>
<dbReference type="Pfam" id="PF00583">
    <property type="entry name" value="Acetyltransf_1"/>
    <property type="match status" value="1"/>
</dbReference>
<proteinExistence type="predicted"/>
<dbReference type="Gene3D" id="3.40.630.30">
    <property type="match status" value="1"/>
</dbReference>
<comment type="caution">
    <text evidence="2">The sequence shown here is derived from an EMBL/GenBank/DDBJ whole genome shotgun (WGS) entry which is preliminary data.</text>
</comment>
<accession>A0ABX3ZHM1</accession>
<sequence length="156" mass="17983">MEFFIEKMNSKMATTILGWKYEQPYDFYNNEQTDEALEELMDGSYYAIADKNKEVIGFFCIGESARVPRGNHFGVYTADLIDMGVGMHPNLVGKGNGFEFCTGIMKFIEEKYPSKSLRLTVATFNQRAIHLYKKLGFVKEDEFSNDVTEFMTMVRI</sequence>
<evidence type="ECO:0000313" key="3">
    <source>
        <dbReference type="Proteomes" id="UP000196594"/>
    </source>
</evidence>
<dbReference type="EMBL" id="NHNT01000006">
    <property type="protein sequence ID" value="OUZ38986.1"/>
    <property type="molecule type" value="Genomic_DNA"/>
</dbReference>
<dbReference type="InterPro" id="IPR000182">
    <property type="entry name" value="GNAT_dom"/>
</dbReference>
<feature type="domain" description="N-acetyltransferase" evidence="1">
    <location>
        <begin position="3"/>
        <end position="156"/>
    </location>
</feature>
<reference evidence="2 3" key="1">
    <citation type="journal article" date="2017" name="Int. J. Syst. Evol. Microbiol.">
        <title>Solibacillus kalamii sp. nov., isolated from a high-efficiency particulate arrestance filter system used in the International Space Station.</title>
        <authorList>
            <person name="Checinska Sielaff A."/>
            <person name="Kumar R.M."/>
            <person name="Pal D."/>
            <person name="Mayilraj S."/>
            <person name="Venkateswaran K."/>
        </authorList>
    </citation>
    <scope>NUCLEOTIDE SEQUENCE [LARGE SCALE GENOMIC DNA]</scope>
    <source>
        <strain evidence="2 3">ISSFR-015</strain>
    </source>
</reference>
<keyword evidence="3" id="KW-1185">Reference proteome</keyword>
<evidence type="ECO:0000259" key="1">
    <source>
        <dbReference type="PROSITE" id="PS51186"/>
    </source>
</evidence>
<dbReference type="PANTHER" id="PTHR43415:SF3">
    <property type="entry name" value="GNAT-FAMILY ACETYLTRANSFERASE"/>
    <property type="match status" value="1"/>
</dbReference>
<protein>
    <submittedName>
        <fullName evidence="2">GNAT family N-acetyltransferase</fullName>
    </submittedName>
</protein>
<dbReference type="RefSeq" id="WP_087617527.1">
    <property type="nucleotide sequence ID" value="NZ_JAFBEY010000004.1"/>
</dbReference>
<gene>
    <name evidence="2" type="ORF">CBM15_10925</name>
</gene>
<dbReference type="SUPFAM" id="SSF55729">
    <property type="entry name" value="Acyl-CoA N-acyltransferases (Nat)"/>
    <property type="match status" value="1"/>
</dbReference>